<evidence type="ECO:0000313" key="9">
    <source>
        <dbReference type="EMBL" id="MBB5515057.1"/>
    </source>
</evidence>
<evidence type="ECO:0000256" key="1">
    <source>
        <dbReference type="ARBA" id="ARBA00004193"/>
    </source>
</evidence>
<organism evidence="9 10">
    <name type="scientific">Rubricella aquisinus</name>
    <dbReference type="NCBI Taxonomy" id="2028108"/>
    <lineage>
        <taxon>Bacteria</taxon>
        <taxon>Pseudomonadati</taxon>
        <taxon>Pseudomonadota</taxon>
        <taxon>Alphaproteobacteria</taxon>
        <taxon>Rhodobacterales</taxon>
        <taxon>Paracoccaceae</taxon>
        <taxon>Rubricella</taxon>
    </lineage>
</organism>
<dbReference type="EMBL" id="JACIJS010000003">
    <property type="protein sequence ID" value="MBB5515057.1"/>
    <property type="molecule type" value="Genomic_DNA"/>
</dbReference>
<proteinExistence type="inferred from homology"/>
<comment type="caution">
    <text evidence="9">The sequence shown here is derived from an EMBL/GenBank/DDBJ whole genome shotgun (WGS) entry which is preliminary data.</text>
</comment>
<keyword evidence="10" id="KW-1185">Reference proteome</keyword>
<dbReference type="InterPro" id="IPR003760">
    <property type="entry name" value="PnrA-like"/>
</dbReference>
<reference evidence="9 10" key="1">
    <citation type="submission" date="2020-08" db="EMBL/GenBank/DDBJ databases">
        <title>Genomic Encyclopedia of Type Strains, Phase IV (KMG-IV): sequencing the most valuable type-strain genomes for metagenomic binning, comparative biology and taxonomic classification.</title>
        <authorList>
            <person name="Goeker M."/>
        </authorList>
    </citation>
    <scope>NUCLEOTIDE SEQUENCE [LARGE SCALE GENOMIC DNA]</scope>
    <source>
        <strain evidence="9 10">DSM 103377</strain>
    </source>
</reference>
<evidence type="ECO:0000256" key="6">
    <source>
        <dbReference type="ARBA" id="ARBA00023288"/>
    </source>
</evidence>
<protein>
    <submittedName>
        <fullName evidence="9">Basic membrane protein A</fullName>
    </submittedName>
</protein>
<comment type="similarity">
    <text evidence="2">Belongs to the BMP lipoprotein family.</text>
</comment>
<keyword evidence="6" id="KW-0449">Lipoprotein</keyword>
<accession>A0A840X306</accession>
<dbReference type="Gene3D" id="3.40.50.2300">
    <property type="match status" value="2"/>
</dbReference>
<dbReference type="SUPFAM" id="SSF53822">
    <property type="entry name" value="Periplasmic binding protein-like I"/>
    <property type="match status" value="1"/>
</dbReference>
<gene>
    <name evidence="9" type="ORF">FHS89_001067</name>
</gene>
<keyword evidence="5" id="KW-0472">Membrane</keyword>
<dbReference type="AlphaFoldDB" id="A0A840X306"/>
<evidence type="ECO:0000259" key="8">
    <source>
        <dbReference type="Pfam" id="PF02608"/>
    </source>
</evidence>
<sequence length="330" mass="34350">MILRLLIAVAILFPAAVHANGPAVVYDGESKFDASFNESAFNGAELFRDITGQSYAEATLPEGADRVAVIRELARAGHGPIVAVGFNYGEAVNIVAGEFPNTSFAIIDMVVDRPNVRSVVFREHEGSYLVGMAAALSSESGTVGFVGGMDIPIIRRFACGFAGGVRAVDPDTRILVDMTGTTPAAFNDPEKGEALAKAQIADGADVIYHASGGTGVGVLQAVADAGVLGIGVDMNQNHMQPGRVLTSMLKQVDYAVFFAFQDALDGAFTGGIQSLGLEDRGVGFAVDQHNSGLMSGGMVAQIENAGFEIINGQRAVHDFTTDGTCPYLGG</sequence>
<evidence type="ECO:0000256" key="3">
    <source>
        <dbReference type="ARBA" id="ARBA00022475"/>
    </source>
</evidence>
<comment type="subcellular location">
    <subcellularLocation>
        <location evidence="1">Cell membrane</location>
        <topology evidence="1">Lipid-anchor</topology>
    </subcellularLocation>
</comment>
<evidence type="ECO:0000256" key="5">
    <source>
        <dbReference type="ARBA" id="ARBA00023136"/>
    </source>
</evidence>
<dbReference type="PANTHER" id="PTHR34296">
    <property type="entry name" value="TRANSCRIPTIONAL ACTIVATOR PROTEIN MED"/>
    <property type="match status" value="1"/>
</dbReference>
<dbReference type="CDD" id="cd06354">
    <property type="entry name" value="PBP1_PrnA-like"/>
    <property type="match status" value="1"/>
</dbReference>
<evidence type="ECO:0000313" key="10">
    <source>
        <dbReference type="Proteomes" id="UP000553766"/>
    </source>
</evidence>
<dbReference type="PANTHER" id="PTHR34296:SF2">
    <property type="entry name" value="ABC TRANSPORTER GUANOSINE-BINDING PROTEIN NUPN"/>
    <property type="match status" value="1"/>
</dbReference>
<evidence type="ECO:0000256" key="7">
    <source>
        <dbReference type="SAM" id="SignalP"/>
    </source>
</evidence>
<keyword evidence="4 7" id="KW-0732">Signal</keyword>
<evidence type="ECO:0000256" key="2">
    <source>
        <dbReference type="ARBA" id="ARBA00008610"/>
    </source>
</evidence>
<dbReference type="InterPro" id="IPR050957">
    <property type="entry name" value="BMP_lipoprotein"/>
</dbReference>
<feature type="chain" id="PRO_5032799637" evidence="7">
    <location>
        <begin position="20"/>
        <end position="330"/>
    </location>
</feature>
<dbReference type="Pfam" id="PF02608">
    <property type="entry name" value="Bmp"/>
    <property type="match status" value="1"/>
</dbReference>
<name>A0A840X306_9RHOB</name>
<dbReference type="InterPro" id="IPR028082">
    <property type="entry name" value="Peripla_BP_I"/>
</dbReference>
<dbReference type="Proteomes" id="UP000553766">
    <property type="component" value="Unassembled WGS sequence"/>
</dbReference>
<keyword evidence="3" id="KW-1003">Cell membrane</keyword>
<dbReference type="RefSeq" id="WP_184009289.1">
    <property type="nucleotide sequence ID" value="NZ_JACIJS010000003.1"/>
</dbReference>
<dbReference type="GO" id="GO:0005886">
    <property type="term" value="C:plasma membrane"/>
    <property type="evidence" value="ECO:0007669"/>
    <property type="project" value="UniProtKB-SubCell"/>
</dbReference>
<feature type="signal peptide" evidence="7">
    <location>
        <begin position="1"/>
        <end position="19"/>
    </location>
</feature>
<evidence type="ECO:0000256" key="4">
    <source>
        <dbReference type="ARBA" id="ARBA00022729"/>
    </source>
</evidence>
<feature type="domain" description="ABC transporter substrate-binding protein PnrA-like" evidence="8">
    <location>
        <begin position="32"/>
        <end position="291"/>
    </location>
</feature>